<accession>A0ABW4B1I2</accession>
<evidence type="ECO:0000256" key="2">
    <source>
        <dbReference type="ARBA" id="ARBA00022801"/>
    </source>
</evidence>
<dbReference type="SUPFAM" id="SSF51556">
    <property type="entry name" value="Metallo-dependent hydrolases"/>
    <property type="match status" value="1"/>
</dbReference>
<keyword evidence="2 3" id="KW-0378">Hydrolase</keyword>
<dbReference type="InterPro" id="IPR001130">
    <property type="entry name" value="TatD-like"/>
</dbReference>
<dbReference type="InterPro" id="IPR018228">
    <property type="entry name" value="DNase_TatD-rel_CS"/>
</dbReference>
<reference evidence="4" key="1">
    <citation type="journal article" date="2019" name="Int. J. Syst. Evol. Microbiol.">
        <title>The Global Catalogue of Microorganisms (GCM) 10K type strain sequencing project: providing services to taxonomists for standard genome sequencing and annotation.</title>
        <authorList>
            <consortium name="The Broad Institute Genomics Platform"/>
            <consortium name="The Broad Institute Genome Sequencing Center for Infectious Disease"/>
            <person name="Wu L."/>
            <person name="Ma J."/>
        </authorList>
    </citation>
    <scope>NUCLEOTIDE SEQUENCE [LARGE SCALE GENOMIC DNA]</scope>
    <source>
        <strain evidence="4">JCM 30774</strain>
    </source>
</reference>
<dbReference type="EC" id="3.1.-.-" evidence="3"/>
<dbReference type="RefSeq" id="WP_377367923.1">
    <property type="nucleotide sequence ID" value="NZ_JBHTMN010000012.1"/>
</dbReference>
<dbReference type="InterPro" id="IPR032466">
    <property type="entry name" value="Metal_Hydrolase"/>
</dbReference>
<organism evidence="3 4">
    <name type="scientific">Rhodanobacter aciditrophus</name>
    <dbReference type="NCBI Taxonomy" id="1623218"/>
    <lineage>
        <taxon>Bacteria</taxon>
        <taxon>Pseudomonadati</taxon>
        <taxon>Pseudomonadota</taxon>
        <taxon>Gammaproteobacteria</taxon>
        <taxon>Lysobacterales</taxon>
        <taxon>Rhodanobacteraceae</taxon>
        <taxon>Rhodanobacter</taxon>
    </lineage>
</organism>
<dbReference type="Gene3D" id="3.20.20.140">
    <property type="entry name" value="Metal-dependent hydrolases"/>
    <property type="match status" value="1"/>
</dbReference>
<protein>
    <submittedName>
        <fullName evidence="3">TatD family hydrolase</fullName>
        <ecNumber evidence="3">3.1.-.-</ecNumber>
    </submittedName>
</protein>
<dbReference type="EMBL" id="JBHTMN010000012">
    <property type="protein sequence ID" value="MFD1384062.1"/>
    <property type="molecule type" value="Genomic_DNA"/>
</dbReference>
<proteinExistence type="inferred from homology"/>
<keyword evidence="4" id="KW-1185">Reference proteome</keyword>
<name>A0ABW4B1I2_9GAMM</name>
<dbReference type="PIRSF" id="PIRSF005902">
    <property type="entry name" value="DNase_TatD"/>
    <property type="match status" value="1"/>
</dbReference>
<dbReference type="Pfam" id="PF01026">
    <property type="entry name" value="TatD_DNase"/>
    <property type="match status" value="1"/>
</dbReference>
<dbReference type="GO" id="GO:0016787">
    <property type="term" value="F:hydrolase activity"/>
    <property type="evidence" value="ECO:0007669"/>
    <property type="project" value="UniProtKB-KW"/>
</dbReference>
<dbReference type="CDD" id="cd01310">
    <property type="entry name" value="TatD_DNAse"/>
    <property type="match status" value="1"/>
</dbReference>
<comment type="similarity">
    <text evidence="1">Belongs to the metallo-dependent hydrolases superfamily. TatD-type hydrolase family.</text>
</comment>
<dbReference type="PROSITE" id="PS01090">
    <property type="entry name" value="TATD_2"/>
    <property type="match status" value="1"/>
</dbReference>
<sequence length="256" mass="28959">MFDIGVNLDQPAYLDDLDLFRKEYNEAGVKGIICIASHLEEARQILSHCAPYHDMQVTLGCHPHHASSWTNDHFNILQTMFTNHSKAVAVGETGLDFNRNYSTPDEQIYAFEQQLKLAEAVKKPLFLHERDAQDTMIKMLSNADLSAGGVIHCFTGDEDTMQAYLSLGLHVGITGWLLDERRNEAIQQAVKSLPLDRLLLETDAPYLTPRNIRPRPKRNHPKYLSYIAAEIARIKDLDVSQVIEAANQNTRTLFSV</sequence>
<evidence type="ECO:0000256" key="1">
    <source>
        <dbReference type="ARBA" id="ARBA00009275"/>
    </source>
</evidence>
<comment type="caution">
    <text evidence="3">The sequence shown here is derived from an EMBL/GenBank/DDBJ whole genome shotgun (WGS) entry which is preliminary data.</text>
</comment>
<evidence type="ECO:0000313" key="4">
    <source>
        <dbReference type="Proteomes" id="UP001597059"/>
    </source>
</evidence>
<gene>
    <name evidence="3" type="ORF">ACFQ45_11820</name>
</gene>
<evidence type="ECO:0000313" key="3">
    <source>
        <dbReference type="EMBL" id="MFD1384062.1"/>
    </source>
</evidence>
<dbReference type="PANTHER" id="PTHR46124">
    <property type="entry name" value="D-AMINOACYL-TRNA DEACYLASE"/>
    <property type="match status" value="1"/>
</dbReference>
<dbReference type="Proteomes" id="UP001597059">
    <property type="component" value="Unassembled WGS sequence"/>
</dbReference>
<dbReference type="PROSITE" id="PS01091">
    <property type="entry name" value="TATD_3"/>
    <property type="match status" value="1"/>
</dbReference>
<dbReference type="PANTHER" id="PTHR46124:SF2">
    <property type="entry name" value="D-AMINOACYL-TRNA DEACYLASE"/>
    <property type="match status" value="1"/>
</dbReference>